<reference evidence="4 5" key="1">
    <citation type="submission" date="2019-11" db="EMBL/GenBank/DDBJ databases">
        <authorList>
            <person name="Dong K."/>
        </authorList>
    </citation>
    <scope>NUCLEOTIDE SEQUENCE [LARGE SCALE GENOMIC DNA]</scope>
    <source>
        <strain evidence="4 5">NBRC 111993</strain>
    </source>
</reference>
<dbReference type="InterPro" id="IPR002376">
    <property type="entry name" value="Formyl_transf_N"/>
</dbReference>
<evidence type="ECO:0000313" key="4">
    <source>
        <dbReference type="EMBL" id="MTH77818.1"/>
    </source>
</evidence>
<dbReference type="InterPro" id="IPR000873">
    <property type="entry name" value="AMP-dep_synth/lig_dom"/>
</dbReference>
<dbReference type="Gene3D" id="3.40.50.12780">
    <property type="entry name" value="N-terminal domain of ligase-like"/>
    <property type="match status" value="1"/>
</dbReference>
<evidence type="ECO:0000256" key="1">
    <source>
        <dbReference type="ARBA" id="ARBA00022450"/>
    </source>
</evidence>
<evidence type="ECO:0000313" key="5">
    <source>
        <dbReference type="Proteomes" id="UP000478183"/>
    </source>
</evidence>
<accession>A0A6L6J9N3</accession>
<dbReference type="RefSeq" id="WP_155095178.1">
    <property type="nucleotide sequence ID" value="NZ_WMIE01000003.1"/>
</dbReference>
<dbReference type="GO" id="GO:0043041">
    <property type="term" value="P:amino acid activation for nonribosomal peptide biosynthetic process"/>
    <property type="evidence" value="ECO:0007669"/>
    <property type="project" value="TreeGrafter"/>
</dbReference>
<comment type="caution">
    <text evidence="4">The sequence shown here is derived from an EMBL/GenBank/DDBJ whole genome shotgun (WGS) entry which is preliminary data.</text>
</comment>
<dbReference type="Gene3D" id="3.40.50.980">
    <property type="match status" value="1"/>
</dbReference>
<dbReference type="Proteomes" id="UP000478183">
    <property type="component" value="Unassembled WGS sequence"/>
</dbReference>
<dbReference type="Pfam" id="PF00551">
    <property type="entry name" value="Formyl_trans_N"/>
    <property type="match status" value="1"/>
</dbReference>
<dbReference type="InterPro" id="IPR011251">
    <property type="entry name" value="Luciferase-like_dom"/>
</dbReference>
<evidence type="ECO:0000256" key="2">
    <source>
        <dbReference type="ARBA" id="ARBA00022553"/>
    </source>
</evidence>
<dbReference type="Gene3D" id="3.30.300.30">
    <property type="match status" value="1"/>
</dbReference>
<keyword evidence="1" id="KW-0596">Phosphopantetheine</keyword>
<dbReference type="InterPro" id="IPR036736">
    <property type="entry name" value="ACP-like_sf"/>
</dbReference>
<gene>
    <name evidence="4" type="ORF">GL286_08780</name>
</gene>
<keyword evidence="5" id="KW-1185">Reference proteome</keyword>
<dbReference type="GO" id="GO:0044550">
    <property type="term" value="P:secondary metabolite biosynthetic process"/>
    <property type="evidence" value="ECO:0007669"/>
    <property type="project" value="TreeGrafter"/>
</dbReference>
<dbReference type="FunFam" id="3.40.50.980:FF:000001">
    <property type="entry name" value="Non-ribosomal peptide synthetase"/>
    <property type="match status" value="1"/>
</dbReference>
<sequence length="1536" mass="164987">MTQFSAVLVGNELLLRHAAETLLQRGHRIAAVVTRNPDLRAWAMGAALAVEDQDEPMPADAPAADWLFSVANLSLLSPQMLARGKRGAINFHDGPLPRLAGLNAPVWAIIGGEAQHGITWHMIEGGVDEGDILAQRTFELRPDDTALTVNARCFARAAESFADVVAQLEGTGPQRMRQDLSQRSYVGKTKRPDAAGVIDFTRSTAEIGALVRGLDHGNYWNPLTEAKVALPGGRFLTVAGFSGKGILAGAPGEVLAHDGQTATIATGDGSVQLAFGSEMPPMGGTLRTLSPDERDRANELARLAAKHDEWWRKRLARMNPVAMSGEPSGQITRIDLMPGISPERIALAAALLSRLCAQSKFDLAVRPAALPNEALVADWQPLSVDTCASMKLSELSDQLSASFAEAAQHQFFLSDLLRRAPELRDAATPDLAINLGELDALPDTALTIALTDHGAALLHDPARVSAVQAQRIARALDAGMILPGTTLLRDISLLDANELRDLLITRNDTVVDVRLACIHELISEMAAVDPDAMALAFEDRSLTRGELDRAANALAATLIQMGVGPDQPVGLFAKRSPELVIGALAIWKAGGAYVPLDPDYPADRIALYLEDSAAAVVLVQAEIADRLPQHQAKVVAIPTGLPQEPAQPPASSVGPENLAYLIYTSGSTGRPKGVMVEHRNVANFFAGMDAVIPHAQGDTWLAVTSLSFDISVLEIFWSLARGLRLVIAGEETRLAVSGSVTTRSRPDVQGGMQFSLFYWGNDDGPGPRKYQLLLDGARFADRNGFVALWTPERHFHAFGGPYPNPSVTGAAVAAVTSNIAVRAGSCVLPLHHPARVAEEWAVIDNLTGGRAGLAIASGWQPDDFVLRPENAPPNNKTAMIAGIDQLRRLWRGEAVEFPRAGGGSFGVVTQPRPVQKELPLWMTVAGNPETWIEAGRLGMNVLTHLLGQSIDTVAARIVDYHAALRAAGHDPADFTVTLMLHTCLASDRETAREISREPMKNYLRSAAALVKQYAWDFPAFRRPAGMTNPMAIDLGSLSEEELDGILDFAFLRYFEDSGLFGSFADGVARIEQLKAIGVGEVACLIDYGIAPDQVTAFFPMLAKLRAEVNPQIDEPDVGDYSIAAQIRRWKVTHLQCTPSMARILVSDQQVAAAMGALKCVMVGGEALPPALLADLRKVSKARVLNMYGPTETTIWSTTADVTDASEVTLGRAIANTQLYVLDADGAPVAPGAQGELWIGGHGVTRGYWQREDLTDHSFRPDPFVPAERASAWGARMYRTGDLVRWRDDGGLDYIGRADHQIKLRGFRIELGEIEAALGRQSGVREAVAMVREDTPGDKRLVAYVTGDADLCERKLREALTVSLPVHMVPGRIVRLERMPLTPNRKIDRKQLPLPGASATTVATPAVIETAAAASVATPTEGLAQAVHAIWAEVLAVGQIGPRDNFFALGGHSLLAIQMHRTMRDRLALPRLGVTDIFRFPILADFLRHVATIAPDGRAVAATVAAPVATVAPEVAASSDDAMARRRALRSQLRGGG</sequence>
<dbReference type="Pfam" id="PF00501">
    <property type="entry name" value="AMP-binding"/>
    <property type="match status" value="2"/>
</dbReference>
<dbReference type="InterPro" id="IPR009081">
    <property type="entry name" value="PP-bd_ACP"/>
</dbReference>
<dbReference type="SUPFAM" id="SSF56801">
    <property type="entry name" value="Acetyl-CoA synthetase-like"/>
    <property type="match status" value="2"/>
</dbReference>
<dbReference type="InterPro" id="IPR024011">
    <property type="entry name" value="Biosynth_lucif-like_mOase_dom"/>
</dbReference>
<organism evidence="4 5">
    <name type="scientific">Paracoccus aestuariivivens</name>
    <dbReference type="NCBI Taxonomy" id="1820333"/>
    <lineage>
        <taxon>Bacteria</taxon>
        <taxon>Pseudomonadati</taxon>
        <taxon>Pseudomonadota</taxon>
        <taxon>Alphaproteobacteria</taxon>
        <taxon>Rhodobacterales</taxon>
        <taxon>Paracoccaceae</taxon>
        <taxon>Paracoccus</taxon>
    </lineage>
</organism>
<dbReference type="GO" id="GO:0005737">
    <property type="term" value="C:cytoplasm"/>
    <property type="evidence" value="ECO:0007669"/>
    <property type="project" value="TreeGrafter"/>
</dbReference>
<dbReference type="EMBL" id="WMIE01000003">
    <property type="protein sequence ID" value="MTH77818.1"/>
    <property type="molecule type" value="Genomic_DNA"/>
</dbReference>
<dbReference type="InterPro" id="IPR025110">
    <property type="entry name" value="AMP-bd_C"/>
</dbReference>
<dbReference type="GO" id="GO:0031177">
    <property type="term" value="F:phosphopantetheine binding"/>
    <property type="evidence" value="ECO:0007669"/>
    <property type="project" value="TreeGrafter"/>
</dbReference>
<dbReference type="InterPro" id="IPR036661">
    <property type="entry name" value="Luciferase-like_sf"/>
</dbReference>
<dbReference type="Pfam" id="PF13193">
    <property type="entry name" value="AMP-binding_C"/>
    <property type="match status" value="1"/>
</dbReference>
<dbReference type="InterPro" id="IPR042099">
    <property type="entry name" value="ANL_N_sf"/>
</dbReference>
<evidence type="ECO:0000259" key="3">
    <source>
        <dbReference type="PROSITE" id="PS50075"/>
    </source>
</evidence>
<dbReference type="FunFam" id="3.30.300.30:FF:000010">
    <property type="entry name" value="Enterobactin synthetase component F"/>
    <property type="match status" value="1"/>
</dbReference>
<dbReference type="SUPFAM" id="SSF47336">
    <property type="entry name" value="ACP-like"/>
    <property type="match status" value="1"/>
</dbReference>
<dbReference type="PANTHER" id="PTHR45527:SF1">
    <property type="entry name" value="FATTY ACID SYNTHASE"/>
    <property type="match status" value="1"/>
</dbReference>
<dbReference type="InterPro" id="IPR011034">
    <property type="entry name" value="Formyl_transferase-like_C_sf"/>
</dbReference>
<dbReference type="PROSITE" id="PS00455">
    <property type="entry name" value="AMP_BINDING"/>
    <property type="match status" value="1"/>
</dbReference>
<dbReference type="SUPFAM" id="SSF51679">
    <property type="entry name" value="Bacterial luciferase-like"/>
    <property type="match status" value="1"/>
</dbReference>
<dbReference type="Gene3D" id="2.30.38.10">
    <property type="entry name" value="Luciferase, Domain 3"/>
    <property type="match status" value="1"/>
</dbReference>
<dbReference type="InterPro" id="IPR036477">
    <property type="entry name" value="Formyl_transf_N_sf"/>
</dbReference>
<dbReference type="Gene3D" id="3.40.50.12230">
    <property type="match status" value="1"/>
</dbReference>
<dbReference type="Pfam" id="PF00550">
    <property type="entry name" value="PP-binding"/>
    <property type="match status" value="1"/>
</dbReference>
<keyword evidence="2" id="KW-0597">Phosphoprotein</keyword>
<dbReference type="NCBIfam" id="TIGR04020">
    <property type="entry name" value="seco_metab_LLM"/>
    <property type="match status" value="1"/>
</dbReference>
<dbReference type="CDD" id="cd05930">
    <property type="entry name" value="A_NRPS"/>
    <property type="match status" value="1"/>
</dbReference>
<dbReference type="GO" id="GO:0016705">
    <property type="term" value="F:oxidoreductase activity, acting on paired donors, with incorporation or reduction of molecular oxygen"/>
    <property type="evidence" value="ECO:0007669"/>
    <property type="project" value="InterPro"/>
</dbReference>
<dbReference type="Gene3D" id="3.20.20.30">
    <property type="entry name" value="Luciferase-like domain"/>
    <property type="match status" value="1"/>
</dbReference>
<feature type="domain" description="Carrier" evidence="3">
    <location>
        <begin position="1417"/>
        <end position="1493"/>
    </location>
</feature>
<dbReference type="InterPro" id="IPR020845">
    <property type="entry name" value="AMP-binding_CS"/>
</dbReference>
<proteinExistence type="predicted"/>
<dbReference type="InterPro" id="IPR045851">
    <property type="entry name" value="AMP-bd_C_sf"/>
</dbReference>
<dbReference type="SUPFAM" id="SSF53328">
    <property type="entry name" value="Formyltransferase"/>
    <property type="match status" value="1"/>
</dbReference>
<dbReference type="PROSITE" id="PS50075">
    <property type="entry name" value="CARRIER"/>
    <property type="match status" value="1"/>
</dbReference>
<dbReference type="Gene3D" id="1.10.1200.10">
    <property type="entry name" value="ACP-like"/>
    <property type="match status" value="1"/>
</dbReference>
<name>A0A6L6J9N3_9RHOB</name>
<dbReference type="SUPFAM" id="SSF50486">
    <property type="entry name" value="FMT C-terminal domain-like"/>
    <property type="match status" value="1"/>
</dbReference>
<dbReference type="Pfam" id="PF00296">
    <property type="entry name" value="Bac_luciferase"/>
    <property type="match status" value="1"/>
</dbReference>
<dbReference type="OrthoDB" id="9803968at2"/>
<protein>
    <submittedName>
        <fullName evidence="4">LLM class flavin-dependent oxidoreductase</fullName>
    </submittedName>
</protein>
<dbReference type="PANTHER" id="PTHR45527">
    <property type="entry name" value="NONRIBOSOMAL PEPTIDE SYNTHETASE"/>
    <property type="match status" value="1"/>
</dbReference>